<gene>
    <name evidence="1" type="ORF">Gohar_027873</name>
</gene>
<evidence type="ECO:0000313" key="1">
    <source>
        <dbReference type="EMBL" id="MBA0820707.1"/>
    </source>
</evidence>
<feature type="non-terminal residue" evidence="1">
    <location>
        <position position="1"/>
    </location>
</feature>
<organism evidence="1 2">
    <name type="scientific">Gossypium harknessii</name>
    <dbReference type="NCBI Taxonomy" id="34285"/>
    <lineage>
        <taxon>Eukaryota</taxon>
        <taxon>Viridiplantae</taxon>
        <taxon>Streptophyta</taxon>
        <taxon>Embryophyta</taxon>
        <taxon>Tracheophyta</taxon>
        <taxon>Spermatophyta</taxon>
        <taxon>Magnoliopsida</taxon>
        <taxon>eudicotyledons</taxon>
        <taxon>Gunneridae</taxon>
        <taxon>Pentapetalae</taxon>
        <taxon>rosids</taxon>
        <taxon>malvids</taxon>
        <taxon>Malvales</taxon>
        <taxon>Malvaceae</taxon>
        <taxon>Malvoideae</taxon>
        <taxon>Gossypium</taxon>
    </lineage>
</organism>
<dbReference type="AlphaFoldDB" id="A0A7J9IF25"/>
<reference evidence="1 2" key="1">
    <citation type="journal article" date="2019" name="Genome Biol. Evol.">
        <title>Insights into the evolution of the New World diploid cottons (Gossypium, subgenus Houzingenia) based on genome sequencing.</title>
        <authorList>
            <person name="Grover C.E."/>
            <person name="Arick M.A. 2nd"/>
            <person name="Thrash A."/>
            <person name="Conover J.L."/>
            <person name="Sanders W.S."/>
            <person name="Peterson D.G."/>
            <person name="Frelichowski J.E."/>
            <person name="Scheffler J.A."/>
            <person name="Scheffler B.E."/>
            <person name="Wendel J.F."/>
        </authorList>
    </citation>
    <scope>NUCLEOTIDE SEQUENCE [LARGE SCALE GENOMIC DNA]</scope>
    <source>
        <strain evidence="1">0</strain>
        <tissue evidence="1">Leaf</tissue>
    </source>
</reference>
<dbReference type="Proteomes" id="UP000593560">
    <property type="component" value="Unassembled WGS sequence"/>
</dbReference>
<proteinExistence type="predicted"/>
<dbReference type="EMBL" id="JABFAD010339188">
    <property type="protein sequence ID" value="MBA0820707.1"/>
    <property type="molecule type" value="Genomic_DNA"/>
</dbReference>
<name>A0A7J9IF25_9ROSI</name>
<protein>
    <submittedName>
        <fullName evidence="1">Uncharacterized protein</fullName>
    </submittedName>
</protein>
<accession>A0A7J9IF25</accession>
<comment type="caution">
    <text evidence="1">The sequence shown here is derived from an EMBL/GenBank/DDBJ whole genome shotgun (WGS) entry which is preliminary data.</text>
</comment>
<keyword evidence="2" id="KW-1185">Reference proteome</keyword>
<evidence type="ECO:0000313" key="2">
    <source>
        <dbReference type="Proteomes" id="UP000593560"/>
    </source>
</evidence>
<sequence>TGNIEAHRIARETLKKGEELYLEGETSRVLCEEQEPMCLGYSEQRERR</sequence>